<feature type="transmembrane region" description="Helical" evidence="7">
    <location>
        <begin position="137"/>
        <end position="161"/>
    </location>
</feature>
<evidence type="ECO:0000259" key="8">
    <source>
        <dbReference type="PROSITE" id="PS50928"/>
    </source>
</evidence>
<sequence>MKEKIFLIEKIIVHLVVLLGLIVMIAPFLWMLSTSFKSTKAIFRFPPDWIPNNPTLINYTKLFQTLDFLTPFKNTIIVAFSITTLSLLICSMAGYAFAKFQFPGRDKLFLGLLGTLMIPGQITMIPVFLLLKKLGLLNSYLGLILPGLASAFSIFFMRQFIRTIPDELLEAARIDGASELYIFFKIILPLCKPALATLGIFNFTGSWNSFLWPLIIATDEKMYTLPVAIANLGGQYQTEYGLQMAGAVIVVLPVIIVFLMAQKYFIRGITLSGLKG</sequence>
<evidence type="ECO:0000256" key="7">
    <source>
        <dbReference type="RuleBase" id="RU363032"/>
    </source>
</evidence>
<evidence type="ECO:0000256" key="6">
    <source>
        <dbReference type="ARBA" id="ARBA00023136"/>
    </source>
</evidence>
<evidence type="ECO:0000256" key="1">
    <source>
        <dbReference type="ARBA" id="ARBA00004651"/>
    </source>
</evidence>
<dbReference type="PROSITE" id="PS50928">
    <property type="entry name" value="ABC_TM1"/>
    <property type="match status" value="1"/>
</dbReference>
<dbReference type="InterPro" id="IPR000515">
    <property type="entry name" value="MetI-like"/>
</dbReference>
<keyword evidence="4 7" id="KW-0812">Transmembrane</keyword>
<dbReference type="GO" id="GO:0055085">
    <property type="term" value="P:transmembrane transport"/>
    <property type="evidence" value="ECO:0007669"/>
    <property type="project" value="InterPro"/>
</dbReference>
<dbReference type="InterPro" id="IPR035906">
    <property type="entry name" value="MetI-like_sf"/>
</dbReference>
<dbReference type="CDD" id="cd06261">
    <property type="entry name" value="TM_PBP2"/>
    <property type="match status" value="1"/>
</dbReference>
<evidence type="ECO:0000313" key="9">
    <source>
        <dbReference type="EMBL" id="AZR73761.1"/>
    </source>
</evidence>
<proteinExistence type="inferred from homology"/>
<feature type="transmembrane region" description="Helical" evidence="7">
    <location>
        <begin position="76"/>
        <end position="97"/>
    </location>
</feature>
<dbReference type="Gene3D" id="1.10.3720.10">
    <property type="entry name" value="MetI-like"/>
    <property type="match status" value="1"/>
</dbReference>
<feature type="transmembrane region" description="Helical" evidence="7">
    <location>
        <begin position="109"/>
        <end position="131"/>
    </location>
</feature>
<keyword evidence="3" id="KW-1003">Cell membrane</keyword>
<protein>
    <submittedName>
        <fullName evidence="9">Sugar ABC transporter permease</fullName>
    </submittedName>
</protein>
<dbReference type="AlphaFoldDB" id="A0A3Q9HSY8"/>
<dbReference type="OrthoDB" id="9787837at2"/>
<comment type="subcellular location">
    <subcellularLocation>
        <location evidence="1 7">Cell membrane</location>
        <topology evidence="1 7">Multi-pass membrane protein</topology>
    </subcellularLocation>
</comment>
<dbReference type="SUPFAM" id="SSF161098">
    <property type="entry name" value="MetI-like"/>
    <property type="match status" value="1"/>
</dbReference>
<evidence type="ECO:0000256" key="3">
    <source>
        <dbReference type="ARBA" id="ARBA00022475"/>
    </source>
</evidence>
<accession>A0A3Q9HSY8</accession>
<keyword evidence="10" id="KW-1185">Reference proteome</keyword>
<name>A0A3Q9HSY8_9FIRM</name>
<reference evidence="9 10" key="1">
    <citation type="submission" date="2016-07" db="EMBL/GenBank/DDBJ databases">
        <title>Genome and transcriptome analysis of iron-reducing fermentative bacteria Anoxybacter fermentans.</title>
        <authorList>
            <person name="Zeng X."/>
            <person name="Shao Z."/>
        </authorList>
    </citation>
    <scope>NUCLEOTIDE SEQUENCE [LARGE SCALE GENOMIC DNA]</scope>
    <source>
        <strain evidence="9 10">DY22613</strain>
    </source>
</reference>
<dbReference type="PANTHER" id="PTHR43744">
    <property type="entry name" value="ABC TRANSPORTER PERMEASE PROTEIN MG189-RELATED-RELATED"/>
    <property type="match status" value="1"/>
</dbReference>
<keyword evidence="5 7" id="KW-1133">Transmembrane helix</keyword>
<evidence type="ECO:0000256" key="2">
    <source>
        <dbReference type="ARBA" id="ARBA00022448"/>
    </source>
</evidence>
<comment type="similarity">
    <text evidence="7">Belongs to the binding-protein-dependent transport system permease family.</text>
</comment>
<gene>
    <name evidence="9" type="ORF">BBF96_10415</name>
</gene>
<keyword evidence="2 7" id="KW-0813">Transport</keyword>
<evidence type="ECO:0000313" key="10">
    <source>
        <dbReference type="Proteomes" id="UP000267250"/>
    </source>
</evidence>
<feature type="domain" description="ABC transmembrane type-1" evidence="8">
    <location>
        <begin position="72"/>
        <end position="261"/>
    </location>
</feature>
<dbReference type="Proteomes" id="UP000267250">
    <property type="component" value="Chromosome"/>
</dbReference>
<dbReference type="GO" id="GO:0005886">
    <property type="term" value="C:plasma membrane"/>
    <property type="evidence" value="ECO:0007669"/>
    <property type="project" value="UniProtKB-SubCell"/>
</dbReference>
<dbReference type="PANTHER" id="PTHR43744:SF12">
    <property type="entry name" value="ABC TRANSPORTER PERMEASE PROTEIN MG189-RELATED"/>
    <property type="match status" value="1"/>
</dbReference>
<evidence type="ECO:0000256" key="4">
    <source>
        <dbReference type="ARBA" id="ARBA00022692"/>
    </source>
</evidence>
<feature type="transmembrane region" description="Helical" evidence="7">
    <location>
        <begin position="240"/>
        <end position="261"/>
    </location>
</feature>
<organism evidence="9 10">
    <name type="scientific">Anoxybacter fermentans</name>
    <dbReference type="NCBI Taxonomy" id="1323375"/>
    <lineage>
        <taxon>Bacteria</taxon>
        <taxon>Bacillati</taxon>
        <taxon>Bacillota</taxon>
        <taxon>Clostridia</taxon>
        <taxon>Halanaerobiales</taxon>
        <taxon>Anoxybacter</taxon>
    </lineage>
</organism>
<dbReference type="KEGG" id="aft:BBF96_10415"/>
<keyword evidence="6 7" id="KW-0472">Membrane</keyword>
<dbReference type="EMBL" id="CP016379">
    <property type="protein sequence ID" value="AZR73761.1"/>
    <property type="molecule type" value="Genomic_DNA"/>
</dbReference>
<feature type="transmembrane region" description="Helical" evidence="7">
    <location>
        <begin position="12"/>
        <end position="32"/>
    </location>
</feature>
<dbReference type="Pfam" id="PF00528">
    <property type="entry name" value="BPD_transp_1"/>
    <property type="match status" value="1"/>
</dbReference>
<evidence type="ECO:0000256" key="5">
    <source>
        <dbReference type="ARBA" id="ARBA00022989"/>
    </source>
</evidence>
<dbReference type="RefSeq" id="WP_127017108.1">
    <property type="nucleotide sequence ID" value="NZ_CP016379.1"/>
</dbReference>